<dbReference type="InterPro" id="IPR048279">
    <property type="entry name" value="MdtK-like"/>
</dbReference>
<feature type="transmembrane region" description="Helical" evidence="8">
    <location>
        <begin position="168"/>
        <end position="188"/>
    </location>
</feature>
<dbReference type="Proteomes" id="UP000011747">
    <property type="component" value="Unassembled WGS sequence"/>
</dbReference>
<feature type="transmembrane region" description="Helical" evidence="8">
    <location>
        <begin position="316"/>
        <end position="334"/>
    </location>
</feature>
<comment type="caution">
    <text evidence="9">The sequence shown here is derived from an EMBL/GenBank/DDBJ whole genome shotgun (WGS) entry which is preliminary data.</text>
</comment>
<dbReference type="InterPro" id="IPR002528">
    <property type="entry name" value="MATE_fam"/>
</dbReference>
<evidence type="ECO:0000313" key="10">
    <source>
        <dbReference type="Proteomes" id="UP000011747"/>
    </source>
</evidence>
<dbReference type="Pfam" id="PF01554">
    <property type="entry name" value="MatE"/>
    <property type="match status" value="2"/>
</dbReference>
<dbReference type="PIRSF" id="PIRSF006603">
    <property type="entry name" value="DinF"/>
    <property type="match status" value="1"/>
</dbReference>
<evidence type="ECO:0000256" key="6">
    <source>
        <dbReference type="ARBA" id="ARBA00022989"/>
    </source>
</evidence>
<evidence type="ECO:0000313" key="9">
    <source>
        <dbReference type="EMBL" id="EHL79261.1"/>
    </source>
</evidence>
<evidence type="ECO:0000256" key="3">
    <source>
        <dbReference type="ARBA" id="ARBA00022448"/>
    </source>
</evidence>
<dbReference type="AlphaFoldDB" id="G9QHV4"/>
<feature type="transmembrane region" description="Helical" evidence="8">
    <location>
        <begin position="194"/>
        <end position="214"/>
    </location>
</feature>
<keyword evidence="5 8" id="KW-0812">Transmembrane</keyword>
<dbReference type="GO" id="GO:0005886">
    <property type="term" value="C:plasma membrane"/>
    <property type="evidence" value="ECO:0007669"/>
    <property type="project" value="UniProtKB-SubCell"/>
</dbReference>
<keyword evidence="7 8" id="KW-0472">Membrane</keyword>
<feature type="transmembrane region" description="Helical" evidence="8">
    <location>
        <begin position="412"/>
        <end position="432"/>
    </location>
</feature>
<dbReference type="EMBL" id="ACWF01000021">
    <property type="protein sequence ID" value="EHL79261.1"/>
    <property type="molecule type" value="Genomic_DNA"/>
</dbReference>
<dbReference type="GO" id="GO:0015297">
    <property type="term" value="F:antiporter activity"/>
    <property type="evidence" value="ECO:0007669"/>
    <property type="project" value="InterPro"/>
</dbReference>
<comment type="similarity">
    <text evidence="2">Belongs to the multi antimicrobial extrusion (MATE) (TC 2.A.66.1) family.</text>
</comment>
<dbReference type="PATRIC" id="fig|665952.3.peg.515"/>
<feature type="transmembrane region" description="Helical" evidence="8">
    <location>
        <begin position="381"/>
        <end position="400"/>
    </location>
</feature>
<dbReference type="CDD" id="cd13138">
    <property type="entry name" value="MATE_yoeA_like"/>
    <property type="match status" value="1"/>
</dbReference>
<feature type="transmembrane region" description="Helical" evidence="8">
    <location>
        <begin position="355"/>
        <end position="375"/>
    </location>
</feature>
<dbReference type="RefSeq" id="WP_003352794.1">
    <property type="nucleotide sequence ID" value="NZ_JH414742.1"/>
</dbReference>
<comment type="subcellular location">
    <subcellularLocation>
        <location evidence="1">Cell membrane</location>
        <topology evidence="1">Multi-pass membrane protein</topology>
    </subcellularLocation>
</comment>
<keyword evidence="6 8" id="KW-1133">Transmembrane helix</keyword>
<dbReference type="GO" id="GO:0042910">
    <property type="term" value="F:xenobiotic transmembrane transporter activity"/>
    <property type="evidence" value="ECO:0007669"/>
    <property type="project" value="InterPro"/>
</dbReference>
<gene>
    <name evidence="9" type="ORF">HMPREF1015_01318</name>
</gene>
<dbReference type="InterPro" id="IPR052031">
    <property type="entry name" value="Membrane_Transporter-Flippase"/>
</dbReference>
<feature type="transmembrane region" description="Helical" evidence="8">
    <location>
        <begin position="12"/>
        <end position="28"/>
    </location>
</feature>
<evidence type="ECO:0000256" key="7">
    <source>
        <dbReference type="ARBA" id="ARBA00023136"/>
    </source>
</evidence>
<evidence type="ECO:0000256" key="1">
    <source>
        <dbReference type="ARBA" id="ARBA00004651"/>
    </source>
</evidence>
<keyword evidence="4" id="KW-1003">Cell membrane</keyword>
<dbReference type="NCBIfam" id="TIGR00797">
    <property type="entry name" value="matE"/>
    <property type="match status" value="1"/>
</dbReference>
<accession>G9QHV4</accession>
<feature type="transmembrane region" description="Helical" evidence="8">
    <location>
        <begin position="48"/>
        <end position="71"/>
    </location>
</feature>
<sequence>MKQYDFTSGNIMKQLVVFSTPILLTNFLQTSFQLIDSLWVGNLLGSNALGAVAVSGTVIFTVLSFIIGINNATLTILSQLKGKNDEIGLKRYVNAFVVILTFISLTLGAAGMMLAVPVLKFLGTPSTMVPEAKSYLEINFAGILFLFGYNFIGTVFRALGDSRTPIRFVFFAVVLNAVLDPLFIEVWGLGLNGAAYATILSQGVSFLYGLYYSLRKHLIPFSVPRWPHRKEVSMILKLGIPAGLQMMVISAGTAAIMSVVTSFGGHVVAGFGAAQRIDSLLMLPAQALGTAVNSMAGQNIGANQWTRVRQIAVNGVLYNISIMLVIAFFVALFADRIVKLFIQQPESSVSFGAEYLGIIAFFYPFLGINFILNGIVRASGAMFQVLVLNIVSLWILRYPLTELSASYIGEKGIAFGMGASFVISSIIAFLYYRYGTWRKKQLFTERE</sequence>
<feature type="transmembrane region" description="Helical" evidence="8">
    <location>
        <begin position="92"/>
        <end position="118"/>
    </location>
</feature>
<evidence type="ECO:0000256" key="8">
    <source>
        <dbReference type="SAM" id="Phobius"/>
    </source>
</evidence>
<feature type="transmembrane region" description="Helical" evidence="8">
    <location>
        <begin position="235"/>
        <end position="260"/>
    </location>
</feature>
<protein>
    <submittedName>
        <fullName evidence="9">MATE efflux family protein</fullName>
    </submittedName>
</protein>
<dbReference type="PANTHER" id="PTHR43549">
    <property type="entry name" value="MULTIDRUG RESISTANCE PROTEIN YPNP-RELATED"/>
    <property type="match status" value="1"/>
</dbReference>
<proteinExistence type="inferred from homology"/>
<organism evidence="9 10">
    <name type="scientific">Bacillus smithii 7_3_47FAA</name>
    <dbReference type="NCBI Taxonomy" id="665952"/>
    <lineage>
        <taxon>Bacteria</taxon>
        <taxon>Bacillati</taxon>
        <taxon>Bacillota</taxon>
        <taxon>Bacilli</taxon>
        <taxon>Bacillales</taxon>
        <taxon>Bacillaceae</taxon>
        <taxon>Bacillus</taxon>
    </lineage>
</organism>
<evidence type="ECO:0000256" key="4">
    <source>
        <dbReference type="ARBA" id="ARBA00022475"/>
    </source>
</evidence>
<feature type="transmembrane region" description="Helical" evidence="8">
    <location>
        <begin position="138"/>
        <end position="156"/>
    </location>
</feature>
<name>G9QHV4_9BACI</name>
<keyword evidence="10" id="KW-1185">Reference proteome</keyword>
<keyword evidence="3" id="KW-0813">Transport</keyword>
<evidence type="ECO:0000256" key="2">
    <source>
        <dbReference type="ARBA" id="ARBA00010199"/>
    </source>
</evidence>
<dbReference type="PANTHER" id="PTHR43549:SF3">
    <property type="entry name" value="MULTIDRUG RESISTANCE PROTEIN YPNP-RELATED"/>
    <property type="match status" value="1"/>
</dbReference>
<reference evidence="9 10" key="1">
    <citation type="submission" date="2011-09" db="EMBL/GenBank/DDBJ databases">
        <title>The Genome Sequence of Bacillus smithii 7_3_47FAA.</title>
        <authorList>
            <consortium name="The Broad Institute Genome Sequencing Platform"/>
            <person name="Earl A."/>
            <person name="Ward D."/>
            <person name="Feldgarden M."/>
            <person name="Gevers D."/>
            <person name="Daigneault M."/>
            <person name="Strauss J."/>
            <person name="Allen-Vercoe E."/>
            <person name="Young S.K."/>
            <person name="Zeng Q."/>
            <person name="Gargeya S."/>
            <person name="Fitzgerald M."/>
            <person name="Haas B."/>
            <person name="Abouelleil A."/>
            <person name="Alvarado L."/>
            <person name="Arachchi H.M."/>
            <person name="Berlin A."/>
            <person name="Brown A."/>
            <person name="Chapman S.B."/>
            <person name="Chen Z."/>
            <person name="Dunbar C."/>
            <person name="Freedman E."/>
            <person name="Gearin G."/>
            <person name="Goldberg J."/>
            <person name="Griggs A."/>
            <person name="Gujja S."/>
            <person name="Heiman D."/>
            <person name="Howarth C."/>
            <person name="Larson L."/>
            <person name="Lui A."/>
            <person name="MacDonald P.J.P."/>
            <person name="Montmayeur A."/>
            <person name="Murphy C."/>
            <person name="Neiman D."/>
            <person name="Pearson M."/>
            <person name="Priest M."/>
            <person name="Roberts A."/>
            <person name="Saif S."/>
            <person name="Shea T."/>
            <person name="Shenoy N."/>
            <person name="Sisk P."/>
            <person name="Stolte C."/>
            <person name="Sykes S."/>
            <person name="Wortman J."/>
            <person name="Nusbaum C."/>
            <person name="Birren B."/>
        </authorList>
    </citation>
    <scope>NUCLEOTIDE SEQUENCE [LARGE SCALE GENOMIC DNA]</scope>
    <source>
        <strain evidence="9 10">7_3_47FAA</strain>
    </source>
</reference>
<dbReference type="HOGENOM" id="CLU_012893_5_0_9"/>
<evidence type="ECO:0000256" key="5">
    <source>
        <dbReference type="ARBA" id="ARBA00022692"/>
    </source>
</evidence>